<comment type="similarity">
    <text evidence="1">Belongs to the CCZ1 family.</text>
</comment>
<dbReference type="InterPro" id="IPR043988">
    <property type="entry name" value="CCZ1/INTU_longin_2"/>
</dbReference>
<dbReference type="AlphaFoldDB" id="T2MEQ3"/>
<dbReference type="PANTHER" id="PTHR13056">
    <property type="entry name" value="VACUOLAR FUSION PROTEIN CCZ1 HOMOLOG-RELATED"/>
    <property type="match status" value="1"/>
</dbReference>
<name>T2MEQ3_HYDVU</name>
<dbReference type="InterPro" id="IPR013176">
    <property type="entry name" value="Ccz1"/>
</dbReference>
<dbReference type="Pfam" id="PF12762">
    <property type="entry name" value="DDE_Tnp_IS1595"/>
    <property type="match status" value="1"/>
</dbReference>
<dbReference type="GO" id="GO:0016192">
    <property type="term" value="P:vesicle-mediated transport"/>
    <property type="evidence" value="ECO:0007669"/>
    <property type="project" value="InterPro"/>
</dbReference>
<dbReference type="PANTHER" id="PTHR13056:SF0">
    <property type="entry name" value="VACUOLAR FUSION PROTEIN CCZ1 HOMOLOG-RELATED"/>
    <property type="match status" value="1"/>
</dbReference>
<protein>
    <submittedName>
        <fullName evidence="3">Vacuolar fusion protein CCZ1 homolog</fullName>
    </submittedName>
</protein>
<dbReference type="SMART" id="SM01126">
    <property type="entry name" value="DDE_Tnp_IS1595"/>
    <property type="match status" value="1"/>
</dbReference>
<dbReference type="Pfam" id="PF19031">
    <property type="entry name" value="Intu_longin_1"/>
    <property type="match status" value="1"/>
</dbReference>
<reference evidence="3" key="1">
    <citation type="journal article" date="2013" name="Genome Biol. Evol.">
        <title>Punctuated emergences of genetic and phenotypic innovations in eumetazoan, bilaterian, euteleostome, and hominidae ancestors.</title>
        <authorList>
            <person name="Wenger Y."/>
            <person name="Galliot B."/>
        </authorList>
    </citation>
    <scope>NUCLEOTIDE SEQUENCE</scope>
    <source>
        <tissue evidence="3">Whole animals</tissue>
    </source>
</reference>
<feature type="non-terminal residue" evidence="3">
    <location>
        <position position="1"/>
    </location>
</feature>
<evidence type="ECO:0000313" key="3">
    <source>
        <dbReference type="EMBL" id="CDG70442.1"/>
    </source>
</evidence>
<gene>
    <name evidence="3" type="primary">CCZ1</name>
</gene>
<accession>T2MEQ3</accession>
<feature type="domain" description="ISXO2-like transposase" evidence="2">
    <location>
        <begin position="8"/>
        <end position="124"/>
    </location>
</feature>
<dbReference type="InterPro" id="IPR043987">
    <property type="entry name" value="CCZ1/INTU/HSP4_longin_1"/>
</dbReference>
<evidence type="ECO:0000259" key="2">
    <source>
        <dbReference type="SMART" id="SM01126"/>
    </source>
</evidence>
<sequence>MDVAAVNQLGGPGLIVEIDESLFFKRKYNVGHNVEKHWIFRAFDVTSKKGYLRRVEDRTAQTLVPIIQQWVAPGSIIHSDQWASYTKLNNLGYNHFTVNHTINFVDPDTGASTNHEKRVVLVSDETKVKLLTQDGSNGWMEGPAIAGWFEKTFANIVTLSQKMSHQRSSLLSFFIYNTDYGNREGYEEEKILLYIPQEDSLDRKVKTVGLCQALSQFVMIFNPSHSCEVMVTQKMKQYFLNPEKNFWIVLTLSIPFVEKINKDKKVSEYLPDEVQDSLGKASLQLAYDMFVLFNGTLTFILNTVGLESLKERLEYFYTRYLQTLNFGQLDILDVYQGITYLPLNKNDFLKVNCFSNLVEATFKSVRHVCLLYNDQLIWTTLNCNNLKILYKYLTSSLLQPSAEDETIKKLSPNTSLKSSPNGFYPNSTNNYNVSNSGRFVTGFVEIASLDSGSPKRAPRVFVDVNGLPCELNLIVYKACNLVFCLIVDLQSLNSELCTKIHKMIGPQLSTLSNVFTEQVLKRSSTPLEQQFTFVYFNSMNLAIKSSIYTRRSQSNVSNVSPEIMQMLIDLHEDFDSFKIDGEIIAKYTSDWWIVGKRSKFREFFVVLNQKNATIVEINEEVSQLISSNFSNIYL</sequence>
<dbReference type="InterPro" id="IPR024445">
    <property type="entry name" value="Tnp_ISXO2-like"/>
</dbReference>
<evidence type="ECO:0000256" key="1">
    <source>
        <dbReference type="ARBA" id="ARBA00005352"/>
    </source>
</evidence>
<dbReference type="OrthoDB" id="240546at2759"/>
<dbReference type="EMBL" id="HAAD01004210">
    <property type="protein sequence ID" value="CDG70442.1"/>
    <property type="molecule type" value="mRNA"/>
</dbReference>
<dbReference type="InterPro" id="IPR043989">
    <property type="entry name" value="CCZ1/INTU/HSP4_longin_3"/>
</dbReference>
<dbReference type="GO" id="GO:0035658">
    <property type="term" value="C:Mon1-Ccz1 complex"/>
    <property type="evidence" value="ECO:0007669"/>
    <property type="project" value="InterPro"/>
</dbReference>
<dbReference type="Pfam" id="PF19033">
    <property type="entry name" value="Intu_longin_3"/>
    <property type="match status" value="1"/>
</dbReference>
<dbReference type="Pfam" id="PF19032">
    <property type="entry name" value="Intu_longin_2"/>
    <property type="match status" value="1"/>
</dbReference>
<organism evidence="3">
    <name type="scientific">Hydra vulgaris</name>
    <name type="common">Hydra</name>
    <name type="synonym">Hydra attenuata</name>
    <dbReference type="NCBI Taxonomy" id="6087"/>
    <lineage>
        <taxon>Eukaryota</taxon>
        <taxon>Metazoa</taxon>
        <taxon>Cnidaria</taxon>
        <taxon>Hydrozoa</taxon>
        <taxon>Hydroidolina</taxon>
        <taxon>Anthoathecata</taxon>
        <taxon>Aplanulata</taxon>
        <taxon>Hydridae</taxon>
        <taxon>Hydra</taxon>
    </lineage>
</organism>
<proteinExistence type="evidence at transcript level"/>